<keyword evidence="3" id="KW-1185">Reference proteome</keyword>
<dbReference type="EMBL" id="BOMI01000020">
    <property type="protein sequence ID" value="GID72622.1"/>
    <property type="molecule type" value="Genomic_DNA"/>
</dbReference>
<dbReference type="PANTHER" id="PTHR35908:SF1">
    <property type="entry name" value="CONSERVED PROTEIN"/>
    <property type="match status" value="1"/>
</dbReference>
<protein>
    <submittedName>
        <fullName evidence="2">Glyoxalase</fullName>
    </submittedName>
</protein>
<dbReference type="InterPro" id="IPR029068">
    <property type="entry name" value="Glyas_Bleomycin-R_OHBP_Dase"/>
</dbReference>
<feature type="domain" description="VOC" evidence="1">
    <location>
        <begin position="5"/>
        <end position="126"/>
    </location>
</feature>
<organism evidence="2 3">
    <name type="scientific">Paractinoplanes deccanensis</name>
    <dbReference type="NCBI Taxonomy" id="113561"/>
    <lineage>
        <taxon>Bacteria</taxon>
        <taxon>Bacillati</taxon>
        <taxon>Actinomycetota</taxon>
        <taxon>Actinomycetes</taxon>
        <taxon>Micromonosporales</taxon>
        <taxon>Micromonosporaceae</taxon>
        <taxon>Paractinoplanes</taxon>
    </lineage>
</organism>
<proteinExistence type="predicted"/>
<dbReference type="Pfam" id="PF18029">
    <property type="entry name" value="Glyoxalase_6"/>
    <property type="match status" value="1"/>
</dbReference>
<name>A0ABQ3XY53_9ACTN</name>
<dbReference type="InterPro" id="IPR041581">
    <property type="entry name" value="Glyoxalase_6"/>
</dbReference>
<sequence>MPVGRLHHLIIDCPDPPASARFWSQLLGEPITYDDGDFAVVSADTTTSGLAFQRAPDHRPSTWPDPAVPQQMHLDVMVDDLPTATEAVRALGARRLPGDNVFADPAGHPFCLIPRPHWAPPVAAHR</sequence>
<evidence type="ECO:0000313" key="3">
    <source>
        <dbReference type="Proteomes" id="UP000609879"/>
    </source>
</evidence>
<accession>A0ABQ3XY53</accession>
<gene>
    <name evidence="2" type="ORF">Ade02nite_12630</name>
</gene>
<evidence type="ECO:0000259" key="1">
    <source>
        <dbReference type="PROSITE" id="PS51819"/>
    </source>
</evidence>
<dbReference type="InterPro" id="IPR037523">
    <property type="entry name" value="VOC_core"/>
</dbReference>
<dbReference type="SUPFAM" id="SSF54593">
    <property type="entry name" value="Glyoxalase/Bleomycin resistance protein/Dihydroxybiphenyl dioxygenase"/>
    <property type="match status" value="1"/>
</dbReference>
<dbReference type="Proteomes" id="UP000609879">
    <property type="component" value="Unassembled WGS sequence"/>
</dbReference>
<dbReference type="PANTHER" id="PTHR35908">
    <property type="entry name" value="HYPOTHETICAL FUSION PROTEIN"/>
    <property type="match status" value="1"/>
</dbReference>
<dbReference type="RefSeq" id="WP_203760571.1">
    <property type="nucleotide sequence ID" value="NZ_BAAABO010000061.1"/>
</dbReference>
<dbReference type="PROSITE" id="PS51819">
    <property type="entry name" value="VOC"/>
    <property type="match status" value="1"/>
</dbReference>
<evidence type="ECO:0000313" key="2">
    <source>
        <dbReference type="EMBL" id="GID72622.1"/>
    </source>
</evidence>
<dbReference type="Gene3D" id="3.10.180.10">
    <property type="entry name" value="2,3-Dihydroxybiphenyl 1,2-Dioxygenase, domain 1"/>
    <property type="match status" value="1"/>
</dbReference>
<comment type="caution">
    <text evidence="2">The sequence shown here is derived from an EMBL/GenBank/DDBJ whole genome shotgun (WGS) entry which is preliminary data.</text>
</comment>
<reference evidence="2 3" key="1">
    <citation type="submission" date="2021-01" db="EMBL/GenBank/DDBJ databases">
        <title>Whole genome shotgun sequence of Actinoplanes deccanensis NBRC 13994.</title>
        <authorList>
            <person name="Komaki H."/>
            <person name="Tamura T."/>
        </authorList>
    </citation>
    <scope>NUCLEOTIDE SEQUENCE [LARGE SCALE GENOMIC DNA]</scope>
    <source>
        <strain evidence="2 3">NBRC 13994</strain>
    </source>
</reference>